<evidence type="ECO:0000256" key="2">
    <source>
        <dbReference type="SAM" id="Phobius"/>
    </source>
</evidence>
<evidence type="ECO:0000256" key="1">
    <source>
        <dbReference type="SAM" id="MobiDB-lite"/>
    </source>
</evidence>
<evidence type="ECO:0008006" key="5">
    <source>
        <dbReference type="Google" id="ProtNLM"/>
    </source>
</evidence>
<proteinExistence type="predicted"/>
<dbReference type="VEuPathDB" id="FungiDB:BD410DRAFT_109294"/>
<sequence>MVFLPYGCKATLILYSQFSLSRCDRSVFPVSCIPLLSSSGGSDIDKSFALPHTLHFTTDDSNRKPTMPKFNTTVDNVSPLITYSPPEDWYEGTRADPDFSRYSNGGTFTLTTSFNASATFTFNGTGIWIYGAKRINHGPYSVVLDNGPPVQGNGFSSSAVFQTPLFSAMGLQSGSHIVTLSNAVTDSNAPFLDVDFIVWETDIGTGNQTISQQSFEDNQPLFNYQPNPSAWQTNPPSVQHFSGQNGHVTANASASVNCTFQVGDAIAIYGAVGPTNGFYDIVLDNGHKVTFNATKQNVSTEQLLYFASGVGGGIHSVRMSPSFENQTLAIDYAVIYTSLSTPLPSSNTNSGGDTITSKTTHKSSTVLIASVVSVIGVLVILIIAILFLLRRRRRRSQPEKQHFDSAANEDSPTPSLNAHGDNHHVNPSTMSDLFHPLQFSKAMAKAKMTNRDRRGSSASFSIAPSSSVVLTSLVSGPQLNNSDASRASRTSQPYRPLPARPQS</sequence>
<evidence type="ECO:0000313" key="4">
    <source>
        <dbReference type="Proteomes" id="UP000294933"/>
    </source>
</evidence>
<protein>
    <recommendedName>
        <fullName evidence="5">Transmembrane protein</fullName>
    </recommendedName>
</protein>
<organism evidence="3 4">
    <name type="scientific">Rickenella mellea</name>
    <dbReference type="NCBI Taxonomy" id="50990"/>
    <lineage>
        <taxon>Eukaryota</taxon>
        <taxon>Fungi</taxon>
        <taxon>Dikarya</taxon>
        <taxon>Basidiomycota</taxon>
        <taxon>Agaricomycotina</taxon>
        <taxon>Agaricomycetes</taxon>
        <taxon>Hymenochaetales</taxon>
        <taxon>Rickenellaceae</taxon>
        <taxon>Rickenella</taxon>
    </lineage>
</organism>
<feature type="compositionally biased region" description="Polar residues" evidence="1">
    <location>
        <begin position="477"/>
        <end position="493"/>
    </location>
</feature>
<name>A0A4Y7Q8Z6_9AGAM</name>
<feature type="transmembrane region" description="Helical" evidence="2">
    <location>
        <begin position="366"/>
        <end position="389"/>
    </location>
</feature>
<dbReference type="AlphaFoldDB" id="A0A4Y7Q8Z6"/>
<dbReference type="Proteomes" id="UP000294933">
    <property type="component" value="Unassembled WGS sequence"/>
</dbReference>
<keyword evidence="2" id="KW-1133">Transmembrane helix</keyword>
<reference evidence="3 4" key="1">
    <citation type="submission" date="2018-06" db="EMBL/GenBank/DDBJ databases">
        <title>A transcriptomic atlas of mushroom development highlights an independent origin of complex multicellularity.</title>
        <authorList>
            <consortium name="DOE Joint Genome Institute"/>
            <person name="Krizsan K."/>
            <person name="Almasi E."/>
            <person name="Merenyi Z."/>
            <person name="Sahu N."/>
            <person name="Viragh M."/>
            <person name="Koszo T."/>
            <person name="Mondo S."/>
            <person name="Kiss B."/>
            <person name="Balint B."/>
            <person name="Kues U."/>
            <person name="Barry K."/>
            <person name="Hegedus J.C."/>
            <person name="Henrissat B."/>
            <person name="Johnson J."/>
            <person name="Lipzen A."/>
            <person name="Ohm R."/>
            <person name="Nagy I."/>
            <person name="Pangilinan J."/>
            <person name="Yan J."/>
            <person name="Xiong Y."/>
            <person name="Grigoriev I.V."/>
            <person name="Hibbett D.S."/>
            <person name="Nagy L.G."/>
        </authorList>
    </citation>
    <scope>NUCLEOTIDE SEQUENCE [LARGE SCALE GENOMIC DNA]</scope>
    <source>
        <strain evidence="3 4">SZMC22713</strain>
    </source>
</reference>
<keyword evidence="2" id="KW-0812">Transmembrane</keyword>
<dbReference type="Gene3D" id="2.60.120.260">
    <property type="entry name" value="Galactose-binding domain-like"/>
    <property type="match status" value="2"/>
</dbReference>
<feature type="region of interest" description="Disordered" evidence="1">
    <location>
        <begin position="398"/>
        <end position="431"/>
    </location>
</feature>
<feature type="region of interest" description="Disordered" evidence="1">
    <location>
        <begin position="474"/>
        <end position="503"/>
    </location>
</feature>
<keyword evidence="4" id="KW-1185">Reference proteome</keyword>
<dbReference type="OrthoDB" id="2563669at2759"/>
<evidence type="ECO:0000313" key="3">
    <source>
        <dbReference type="EMBL" id="TDL24133.1"/>
    </source>
</evidence>
<gene>
    <name evidence="3" type="ORF">BD410DRAFT_109294</name>
</gene>
<keyword evidence="2" id="KW-0472">Membrane</keyword>
<dbReference type="EMBL" id="ML170167">
    <property type="protein sequence ID" value="TDL24133.1"/>
    <property type="molecule type" value="Genomic_DNA"/>
</dbReference>
<accession>A0A4Y7Q8Z6</accession>
<dbReference type="STRING" id="50990.A0A4Y7Q8Z6"/>